<dbReference type="Pfam" id="PF02575">
    <property type="entry name" value="YbaB_DNA_bd"/>
    <property type="match status" value="1"/>
</dbReference>
<evidence type="ECO:0000313" key="2">
    <source>
        <dbReference type="Proteomes" id="UP001612741"/>
    </source>
</evidence>
<dbReference type="Proteomes" id="UP001612741">
    <property type="component" value="Unassembled WGS sequence"/>
</dbReference>
<reference evidence="1 2" key="1">
    <citation type="submission" date="2024-10" db="EMBL/GenBank/DDBJ databases">
        <title>The Natural Products Discovery Center: Release of the First 8490 Sequenced Strains for Exploring Actinobacteria Biosynthetic Diversity.</title>
        <authorList>
            <person name="Kalkreuter E."/>
            <person name="Kautsar S.A."/>
            <person name="Yang D."/>
            <person name="Bader C.D."/>
            <person name="Teijaro C.N."/>
            <person name="Fluegel L."/>
            <person name="Davis C.M."/>
            <person name="Simpson J.R."/>
            <person name="Lauterbach L."/>
            <person name="Steele A.D."/>
            <person name="Gui C."/>
            <person name="Meng S."/>
            <person name="Li G."/>
            <person name="Viehrig K."/>
            <person name="Ye F."/>
            <person name="Su P."/>
            <person name="Kiefer A.F."/>
            <person name="Nichols A."/>
            <person name="Cepeda A.J."/>
            <person name="Yan W."/>
            <person name="Fan B."/>
            <person name="Jiang Y."/>
            <person name="Adhikari A."/>
            <person name="Zheng C.-J."/>
            <person name="Schuster L."/>
            <person name="Cowan T.M."/>
            <person name="Smanski M.J."/>
            <person name="Chevrette M.G."/>
            <person name="De Carvalho L.P.S."/>
            <person name="Shen B."/>
        </authorList>
    </citation>
    <scope>NUCLEOTIDE SEQUENCE [LARGE SCALE GENOMIC DNA]</scope>
    <source>
        <strain evidence="1 2">NPDC050545</strain>
    </source>
</reference>
<dbReference type="EMBL" id="JBITGY010000008">
    <property type="protein sequence ID" value="MFI6501414.1"/>
    <property type="molecule type" value="Genomic_DNA"/>
</dbReference>
<keyword evidence="2" id="KW-1185">Reference proteome</keyword>
<protein>
    <submittedName>
        <fullName evidence="1">YbaB/EbfC family nucleoid-associated protein</fullName>
    </submittedName>
</protein>
<accession>A0ABW7YZQ6</accession>
<sequence length="147" mass="16264">MQGFGDFADIDVDKLLKTADEQFAKMSEVQKALEDVVGRATDEDGLVTAGYSAAGLAELELHPKAMRLSSGELAEKIKEVIRAANDDLQNQVGAAMSEAYGEEDNPMRMLKDPESVLEPLKNVEADYNRTFENVMTELDAIRRRLNL</sequence>
<evidence type="ECO:0000313" key="1">
    <source>
        <dbReference type="EMBL" id="MFI6501414.1"/>
    </source>
</evidence>
<organism evidence="1 2">
    <name type="scientific">Nonomuraea typhae</name>
    <dbReference type="NCBI Taxonomy" id="2603600"/>
    <lineage>
        <taxon>Bacteria</taxon>
        <taxon>Bacillati</taxon>
        <taxon>Actinomycetota</taxon>
        <taxon>Actinomycetes</taxon>
        <taxon>Streptosporangiales</taxon>
        <taxon>Streptosporangiaceae</taxon>
        <taxon>Nonomuraea</taxon>
    </lineage>
</organism>
<dbReference type="InterPro" id="IPR004401">
    <property type="entry name" value="YbaB/EbfC"/>
</dbReference>
<name>A0ABW7YZQ6_9ACTN</name>
<gene>
    <name evidence="1" type="ORF">ACIBG2_28825</name>
</gene>
<comment type="caution">
    <text evidence="1">The sequence shown here is derived from an EMBL/GenBank/DDBJ whole genome shotgun (WGS) entry which is preliminary data.</text>
</comment>
<dbReference type="Gene3D" id="3.30.1310.10">
    <property type="entry name" value="Nucleoid-associated protein YbaB-like domain"/>
    <property type="match status" value="1"/>
</dbReference>
<dbReference type="SUPFAM" id="SSF82607">
    <property type="entry name" value="YbaB-like"/>
    <property type="match status" value="1"/>
</dbReference>
<proteinExistence type="predicted"/>
<dbReference type="RefSeq" id="WP_397085979.1">
    <property type="nucleotide sequence ID" value="NZ_JBITGY010000008.1"/>
</dbReference>
<dbReference type="InterPro" id="IPR036894">
    <property type="entry name" value="YbaB-like_sf"/>
</dbReference>